<sequence length="355" mass="40338">MGQRAANATAKSFKVAQREAKKRAQEEKKKNQMEAKQAEKLRKVMQTYETNNHKNERDYIVSMIDSNPGWVSKLDKVIRQGGLRLLLELEAKEAAEENVDHGDKWKGKAKTLLTLPPAIMQRMVLATLKQGQSLHELEKDDDWWKTCFAYQFHCDEETPLPQHTLVKHILVLEQFGKARVQALGHNRLEDNPKKLELMETRDFIFWRMVETQHEDETKTSKLVCALTDKAHDLPRLNSDQGPWRLSDAWSPAALVIASNCPLQFKAADYFHELASSSEKWKYEVDAEAAARAANAYFSRLHSEALCVCKEIDGYKLAFYLEHVSIDPGKCDGKKEAAFSLMLTSGIAAMLTAAFG</sequence>
<evidence type="ECO:0000256" key="1">
    <source>
        <dbReference type="SAM" id="MobiDB-lite"/>
    </source>
</evidence>
<dbReference type="Proteomes" id="UP000604046">
    <property type="component" value="Unassembled WGS sequence"/>
</dbReference>
<evidence type="ECO:0000313" key="2">
    <source>
        <dbReference type="EMBL" id="CAE7569844.1"/>
    </source>
</evidence>
<proteinExistence type="predicted"/>
<reference evidence="2" key="1">
    <citation type="submission" date="2021-02" db="EMBL/GenBank/DDBJ databases">
        <authorList>
            <person name="Dougan E. K."/>
            <person name="Rhodes N."/>
            <person name="Thang M."/>
            <person name="Chan C."/>
        </authorList>
    </citation>
    <scope>NUCLEOTIDE SEQUENCE</scope>
</reference>
<dbReference type="EMBL" id="CAJNDS010002710">
    <property type="protein sequence ID" value="CAE7569844.1"/>
    <property type="molecule type" value="Genomic_DNA"/>
</dbReference>
<evidence type="ECO:0000313" key="3">
    <source>
        <dbReference type="Proteomes" id="UP000604046"/>
    </source>
</evidence>
<gene>
    <name evidence="2" type="ORF">SNAT2548_LOCUS32413</name>
</gene>
<keyword evidence="3" id="KW-1185">Reference proteome</keyword>
<name>A0A812ULU2_9DINO</name>
<feature type="region of interest" description="Disordered" evidence="1">
    <location>
        <begin position="1"/>
        <end position="38"/>
    </location>
</feature>
<feature type="compositionally biased region" description="Basic and acidic residues" evidence="1">
    <location>
        <begin position="16"/>
        <end position="38"/>
    </location>
</feature>
<accession>A0A812ULU2</accession>
<dbReference type="AlphaFoldDB" id="A0A812ULU2"/>
<comment type="caution">
    <text evidence="2">The sequence shown here is derived from an EMBL/GenBank/DDBJ whole genome shotgun (WGS) entry which is preliminary data.</text>
</comment>
<organism evidence="2 3">
    <name type="scientific">Symbiodinium natans</name>
    <dbReference type="NCBI Taxonomy" id="878477"/>
    <lineage>
        <taxon>Eukaryota</taxon>
        <taxon>Sar</taxon>
        <taxon>Alveolata</taxon>
        <taxon>Dinophyceae</taxon>
        <taxon>Suessiales</taxon>
        <taxon>Symbiodiniaceae</taxon>
        <taxon>Symbiodinium</taxon>
    </lineage>
</organism>
<protein>
    <submittedName>
        <fullName evidence="2">Uncharacterized protein</fullName>
    </submittedName>
</protein>